<evidence type="ECO:0000313" key="2">
    <source>
        <dbReference type="Proteomes" id="UP000307720"/>
    </source>
</evidence>
<proteinExistence type="predicted"/>
<dbReference type="EMBL" id="SRZB01000014">
    <property type="protein sequence ID" value="TGX98743.1"/>
    <property type="molecule type" value="Genomic_DNA"/>
</dbReference>
<gene>
    <name evidence="1" type="ORF">E5357_07960</name>
</gene>
<accession>A0AC61R189</accession>
<keyword evidence="2" id="KW-1185">Reference proteome</keyword>
<protein>
    <submittedName>
        <fullName evidence="1">AraC family transcriptional regulator</fullName>
    </submittedName>
</protein>
<sequence length="215" mass="24993">MKRWIELNEDKSENIPYGHTEYPFYILHTFLSEYPNYAAPVLHNNNIPYIKLTDSGWHRDIIRGIREIYRLRDTATAPLKIQGIFSWIWASVYENMPGADSEEQPYSSDLSILKNMTGFIQQHYHEKISLSQIASAGGIGQSKCCKLFRVYFHQTPNTYLTAYRLNRSVELLRTTDRSITEVAYAAGFNGASYYAETFRKWLHISPSEYRGNLET</sequence>
<dbReference type="Proteomes" id="UP000307720">
    <property type="component" value="Unassembled WGS sequence"/>
</dbReference>
<reference evidence="1" key="1">
    <citation type="submission" date="2019-04" db="EMBL/GenBank/DDBJ databases">
        <title>Microbes associate with the intestines of laboratory mice.</title>
        <authorList>
            <person name="Navarre W."/>
            <person name="Wong E."/>
            <person name="Huang K."/>
            <person name="Tropini C."/>
            <person name="Ng K."/>
            <person name="Yu B."/>
        </authorList>
    </citation>
    <scope>NUCLEOTIDE SEQUENCE</scope>
    <source>
        <strain evidence="1">NM72_1-8</strain>
    </source>
</reference>
<evidence type="ECO:0000313" key="1">
    <source>
        <dbReference type="EMBL" id="TGX98743.1"/>
    </source>
</evidence>
<organism evidence="1 2">
    <name type="scientific">Hominisplanchenecus murintestinalis</name>
    <dbReference type="NCBI Taxonomy" id="2941517"/>
    <lineage>
        <taxon>Bacteria</taxon>
        <taxon>Bacillati</taxon>
        <taxon>Bacillota</taxon>
        <taxon>Clostridia</taxon>
        <taxon>Lachnospirales</taxon>
        <taxon>Lachnospiraceae</taxon>
        <taxon>Hominisplanchenecus</taxon>
    </lineage>
</organism>
<comment type="caution">
    <text evidence="1">The sequence shown here is derived from an EMBL/GenBank/DDBJ whole genome shotgun (WGS) entry which is preliminary data.</text>
</comment>
<name>A0AC61R189_9FIRM</name>